<proteinExistence type="inferred from homology"/>
<evidence type="ECO:0000256" key="7">
    <source>
        <dbReference type="ARBA" id="ARBA00022970"/>
    </source>
</evidence>
<protein>
    <submittedName>
        <fullName evidence="12">Polar amino acid transport system permease protein</fullName>
    </submittedName>
</protein>
<dbReference type="PROSITE" id="PS50928">
    <property type="entry name" value="ABC_TM1"/>
    <property type="match status" value="1"/>
</dbReference>
<dbReference type="InterPro" id="IPR000515">
    <property type="entry name" value="MetI-like"/>
</dbReference>
<dbReference type="Gene3D" id="1.10.3720.10">
    <property type="entry name" value="MetI-like"/>
    <property type="match status" value="1"/>
</dbReference>
<keyword evidence="13" id="KW-1185">Reference proteome</keyword>
<dbReference type="InterPro" id="IPR043429">
    <property type="entry name" value="ArtM/GltK/GlnP/TcyL/YhdX-like"/>
</dbReference>
<dbReference type="InterPro" id="IPR035906">
    <property type="entry name" value="MetI-like_sf"/>
</dbReference>
<evidence type="ECO:0000256" key="3">
    <source>
        <dbReference type="ARBA" id="ARBA00010072"/>
    </source>
</evidence>
<evidence type="ECO:0000256" key="8">
    <source>
        <dbReference type="ARBA" id="ARBA00022989"/>
    </source>
</evidence>
<keyword evidence="6 10" id="KW-0812">Transmembrane</keyword>
<feature type="transmembrane region" description="Helical" evidence="10">
    <location>
        <begin position="94"/>
        <end position="114"/>
    </location>
</feature>
<feature type="domain" description="ABC transmembrane type-1" evidence="11">
    <location>
        <begin position="25"/>
        <end position="217"/>
    </location>
</feature>
<organism evidence="12 13">
    <name type="scientific">Labrys monachus</name>
    <dbReference type="NCBI Taxonomy" id="217067"/>
    <lineage>
        <taxon>Bacteria</taxon>
        <taxon>Pseudomonadati</taxon>
        <taxon>Pseudomonadota</taxon>
        <taxon>Alphaproteobacteria</taxon>
        <taxon>Hyphomicrobiales</taxon>
        <taxon>Xanthobacteraceae</taxon>
        <taxon>Labrys</taxon>
    </lineage>
</organism>
<comment type="function">
    <text evidence="1">Part of the binding-protein-dependent transport system for glutamine; probably responsible for the translocation of the substrate across the membrane.</text>
</comment>
<keyword evidence="7" id="KW-0029">Amino-acid transport</keyword>
<sequence>MSYLQALPGRAVDWWLSVADYIPDMLHSCLVVVEITLVVILLSWICGLAAALGKMSPLAVLRWPSQFYIWFIRGTPTLIQIFIVYFGIPQFGVRMSPFVAGSLALGIGSGAYVAEIIRSGLLAIPKGQMESTTAIGMSRRQSLQHIILPQVVRIIVPALTNEAVSTLKNTSLLSVITIIELTLQSQIIISATFRPFDFYIIAAFMYLFMTTALMAAAGWFERHLALRY</sequence>
<evidence type="ECO:0000313" key="13">
    <source>
        <dbReference type="Proteomes" id="UP001237448"/>
    </source>
</evidence>
<evidence type="ECO:0000259" key="11">
    <source>
        <dbReference type="PROSITE" id="PS50928"/>
    </source>
</evidence>
<feature type="transmembrane region" description="Helical" evidence="10">
    <location>
        <begin position="25"/>
        <end position="46"/>
    </location>
</feature>
<dbReference type="PANTHER" id="PTHR30614:SF20">
    <property type="entry name" value="GLUTAMINE TRANSPORT SYSTEM PERMEASE PROTEIN GLNP"/>
    <property type="match status" value="1"/>
</dbReference>
<dbReference type="InterPro" id="IPR010065">
    <property type="entry name" value="AA_ABC_transptr_permease_3TM"/>
</dbReference>
<comment type="similarity">
    <text evidence="3">Belongs to the binding-protein-dependent transport system permease family. HisMQ subfamily.</text>
</comment>
<reference evidence="12 13" key="1">
    <citation type="submission" date="2023-07" db="EMBL/GenBank/DDBJ databases">
        <title>Genomic Encyclopedia of Type Strains, Phase IV (KMG-IV): sequencing the most valuable type-strain genomes for metagenomic binning, comparative biology and taxonomic classification.</title>
        <authorList>
            <person name="Goeker M."/>
        </authorList>
    </citation>
    <scope>NUCLEOTIDE SEQUENCE [LARGE SCALE GENOMIC DNA]</scope>
    <source>
        <strain evidence="12 13">DSM 5896</strain>
    </source>
</reference>
<comment type="subcellular location">
    <subcellularLocation>
        <location evidence="2">Cell inner membrane</location>
        <topology evidence="2">Multi-pass membrane protein</topology>
    </subcellularLocation>
    <subcellularLocation>
        <location evidence="10">Cell membrane</location>
        <topology evidence="10">Multi-pass membrane protein</topology>
    </subcellularLocation>
</comment>
<dbReference type="NCBIfam" id="TIGR01726">
    <property type="entry name" value="HEQRo_perm_3TM"/>
    <property type="match status" value="1"/>
</dbReference>
<feature type="transmembrane region" description="Helical" evidence="10">
    <location>
        <begin position="199"/>
        <end position="220"/>
    </location>
</feature>
<evidence type="ECO:0000256" key="1">
    <source>
        <dbReference type="ARBA" id="ARBA00003159"/>
    </source>
</evidence>
<dbReference type="CDD" id="cd06261">
    <property type="entry name" value="TM_PBP2"/>
    <property type="match status" value="1"/>
</dbReference>
<dbReference type="RefSeq" id="WP_307429932.1">
    <property type="nucleotide sequence ID" value="NZ_JAUSVK010000001.1"/>
</dbReference>
<accession>A0ABU0FGZ9</accession>
<name>A0ABU0FGZ9_9HYPH</name>
<evidence type="ECO:0000256" key="10">
    <source>
        <dbReference type="RuleBase" id="RU363032"/>
    </source>
</evidence>
<gene>
    <name evidence="12" type="ORF">J3R73_003681</name>
</gene>
<evidence type="ECO:0000256" key="9">
    <source>
        <dbReference type="ARBA" id="ARBA00023136"/>
    </source>
</evidence>
<dbReference type="Pfam" id="PF00528">
    <property type="entry name" value="BPD_transp_1"/>
    <property type="match status" value="1"/>
</dbReference>
<dbReference type="SUPFAM" id="SSF161098">
    <property type="entry name" value="MetI-like"/>
    <property type="match status" value="1"/>
</dbReference>
<comment type="caution">
    <text evidence="12">The sequence shown here is derived from an EMBL/GenBank/DDBJ whole genome shotgun (WGS) entry which is preliminary data.</text>
</comment>
<keyword evidence="8 10" id="KW-1133">Transmembrane helix</keyword>
<keyword evidence="5" id="KW-1003">Cell membrane</keyword>
<dbReference type="Proteomes" id="UP001237448">
    <property type="component" value="Unassembled WGS sequence"/>
</dbReference>
<evidence type="ECO:0000313" key="12">
    <source>
        <dbReference type="EMBL" id="MDQ0393889.1"/>
    </source>
</evidence>
<evidence type="ECO:0000256" key="5">
    <source>
        <dbReference type="ARBA" id="ARBA00022475"/>
    </source>
</evidence>
<dbReference type="EMBL" id="JAUSVK010000001">
    <property type="protein sequence ID" value="MDQ0393889.1"/>
    <property type="molecule type" value="Genomic_DNA"/>
</dbReference>
<keyword evidence="4 10" id="KW-0813">Transport</keyword>
<evidence type="ECO:0000256" key="4">
    <source>
        <dbReference type="ARBA" id="ARBA00022448"/>
    </source>
</evidence>
<evidence type="ECO:0000256" key="6">
    <source>
        <dbReference type="ARBA" id="ARBA00022692"/>
    </source>
</evidence>
<keyword evidence="9 10" id="KW-0472">Membrane</keyword>
<dbReference type="PANTHER" id="PTHR30614">
    <property type="entry name" value="MEMBRANE COMPONENT OF AMINO ACID ABC TRANSPORTER"/>
    <property type="match status" value="1"/>
</dbReference>
<feature type="transmembrane region" description="Helical" evidence="10">
    <location>
        <begin position="67"/>
        <end position="88"/>
    </location>
</feature>
<evidence type="ECO:0000256" key="2">
    <source>
        <dbReference type="ARBA" id="ARBA00004429"/>
    </source>
</evidence>